<evidence type="ECO:0000256" key="2">
    <source>
        <dbReference type="ARBA" id="ARBA00022801"/>
    </source>
</evidence>
<dbReference type="SMART" id="SM00796">
    <property type="entry name" value="AHS1"/>
    <property type="match status" value="1"/>
</dbReference>
<dbReference type="Proteomes" id="UP001197247">
    <property type="component" value="Unassembled WGS sequence"/>
</dbReference>
<dbReference type="EMBL" id="JAHBAY010000013">
    <property type="protein sequence ID" value="MBT0772600.1"/>
    <property type="molecule type" value="Genomic_DNA"/>
</dbReference>
<evidence type="ECO:0000256" key="1">
    <source>
        <dbReference type="ARBA" id="ARBA00022741"/>
    </source>
</evidence>
<evidence type="ECO:0000313" key="6">
    <source>
        <dbReference type="Proteomes" id="UP001197247"/>
    </source>
</evidence>
<feature type="domain" description="Carboxyltransferase" evidence="4">
    <location>
        <begin position="5"/>
        <end position="197"/>
    </location>
</feature>
<evidence type="ECO:0000313" key="5">
    <source>
        <dbReference type="EMBL" id="MBT0772600.1"/>
    </source>
</evidence>
<evidence type="ECO:0000256" key="3">
    <source>
        <dbReference type="ARBA" id="ARBA00022840"/>
    </source>
</evidence>
<dbReference type="Pfam" id="PF02682">
    <property type="entry name" value="CT_C_D"/>
    <property type="match status" value="1"/>
</dbReference>
<name>A0ABS5TNM6_9ACTN</name>
<keyword evidence="2 5" id="KW-0378">Hydrolase</keyword>
<comment type="caution">
    <text evidence="5">The sequence shown here is derived from an EMBL/GenBank/DDBJ whole genome shotgun (WGS) entry which is preliminary data.</text>
</comment>
<dbReference type="InterPro" id="IPR010016">
    <property type="entry name" value="PxpB"/>
</dbReference>
<dbReference type="PANTHER" id="PTHR34698:SF2">
    <property type="entry name" value="5-OXOPROLINASE SUBUNIT B"/>
    <property type="match status" value="1"/>
</dbReference>
<accession>A0ABS5TNM6</accession>
<sequence>MSTSLYAWPAGETGYLIDVPETDPARVAQGLRIVAGRRRIELVDVVPGLSTVLVTLARPMPPGAFRALLAEVESEPVEDAADTGTITVGVRYDGPDLDEVAALTGLGVQQIVEIHTSTGFRAAFSGFAPGFVYLTGVPAVLRVPRRAEPRAVVPGGSVALADRFTAVYPRPSPGGWRLIGSTDMQLWDDAADPPAAVRPGMTVRFRQVA</sequence>
<keyword evidence="1" id="KW-0547">Nucleotide-binding</keyword>
<proteinExistence type="predicted"/>
<reference evidence="5 6" key="1">
    <citation type="submission" date="2021-05" db="EMBL/GenBank/DDBJ databases">
        <title>Kineosporia and Streptomyces sp. nov. two new marine actinobacteria isolated from Coral.</title>
        <authorList>
            <person name="Buangrab K."/>
            <person name="Sutthacheep M."/>
            <person name="Yeemin T."/>
            <person name="Harunari E."/>
            <person name="Igarashi Y."/>
            <person name="Kanchanasin P."/>
            <person name="Tanasupawat S."/>
            <person name="Phongsopitanun W."/>
        </authorList>
    </citation>
    <scope>NUCLEOTIDE SEQUENCE [LARGE SCALE GENOMIC DNA]</scope>
    <source>
        <strain evidence="5 6">J2-2</strain>
    </source>
</reference>
<dbReference type="InterPro" id="IPR003833">
    <property type="entry name" value="CT_C_D"/>
</dbReference>
<keyword evidence="3" id="KW-0067">ATP-binding</keyword>
<dbReference type="GO" id="GO:0016787">
    <property type="term" value="F:hydrolase activity"/>
    <property type="evidence" value="ECO:0007669"/>
    <property type="project" value="UniProtKB-KW"/>
</dbReference>
<dbReference type="InterPro" id="IPR029000">
    <property type="entry name" value="Cyclophilin-like_dom_sf"/>
</dbReference>
<gene>
    <name evidence="5" type="ORF">KIH74_26895</name>
</gene>
<organism evidence="5 6">
    <name type="scientific">Kineosporia corallincola</name>
    <dbReference type="NCBI Taxonomy" id="2835133"/>
    <lineage>
        <taxon>Bacteria</taxon>
        <taxon>Bacillati</taxon>
        <taxon>Actinomycetota</taxon>
        <taxon>Actinomycetes</taxon>
        <taxon>Kineosporiales</taxon>
        <taxon>Kineosporiaceae</taxon>
        <taxon>Kineosporia</taxon>
    </lineage>
</organism>
<dbReference type="PANTHER" id="PTHR34698">
    <property type="entry name" value="5-OXOPROLINASE SUBUNIT B"/>
    <property type="match status" value="1"/>
</dbReference>
<evidence type="ECO:0000259" key="4">
    <source>
        <dbReference type="SMART" id="SM00796"/>
    </source>
</evidence>
<protein>
    <submittedName>
        <fullName evidence="5">Allophanate hydrolase subunit 1</fullName>
    </submittedName>
</protein>
<keyword evidence="6" id="KW-1185">Reference proteome</keyword>
<dbReference type="Gene3D" id="2.40.100.10">
    <property type="entry name" value="Cyclophilin-like"/>
    <property type="match status" value="1"/>
</dbReference>
<dbReference type="Gene3D" id="3.30.1360.40">
    <property type="match status" value="1"/>
</dbReference>
<dbReference type="RefSeq" id="WP_214159145.1">
    <property type="nucleotide sequence ID" value="NZ_JAHBAY010000013.1"/>
</dbReference>
<dbReference type="SUPFAM" id="SSF50891">
    <property type="entry name" value="Cyclophilin-like"/>
    <property type="match status" value="1"/>
</dbReference>